<protein>
    <recommendedName>
        <fullName evidence="3">DUF2804 domain-containing protein</fullName>
    </recommendedName>
</protein>
<proteinExistence type="predicted"/>
<evidence type="ECO:0008006" key="3">
    <source>
        <dbReference type="Google" id="ProtNLM"/>
    </source>
</evidence>
<evidence type="ECO:0000313" key="2">
    <source>
        <dbReference type="Proteomes" id="UP000554837"/>
    </source>
</evidence>
<dbReference type="Pfam" id="PF10974">
    <property type="entry name" value="DUF2804"/>
    <property type="match status" value="1"/>
</dbReference>
<dbReference type="EMBL" id="JACHHO010000001">
    <property type="protein sequence ID" value="MBB5203826.1"/>
    <property type="molecule type" value="Genomic_DNA"/>
</dbReference>
<dbReference type="RefSeq" id="WP_138857152.1">
    <property type="nucleotide sequence ID" value="NZ_CP040709.1"/>
</dbReference>
<keyword evidence="2" id="KW-1185">Reference proteome</keyword>
<dbReference type="OrthoDB" id="5413160at2"/>
<dbReference type="AlphaFoldDB" id="A0A840S454"/>
<accession>A0A840S454</accession>
<name>A0A840S454_9BURK</name>
<evidence type="ECO:0000313" key="1">
    <source>
        <dbReference type="EMBL" id="MBB5203826.1"/>
    </source>
</evidence>
<dbReference type="PANTHER" id="PTHR35868">
    <property type="entry name" value="DUF2804 DOMAIN-CONTAINING PROTEIN-RELATED"/>
    <property type="match status" value="1"/>
</dbReference>
<comment type="caution">
    <text evidence="1">The sequence shown here is derived from an EMBL/GenBank/DDBJ whole genome shotgun (WGS) entry which is preliminary data.</text>
</comment>
<dbReference type="PANTHER" id="PTHR35868:SF4">
    <property type="entry name" value="DUF2804 DOMAIN-CONTAINING PROTEIN"/>
    <property type="match status" value="1"/>
</dbReference>
<gene>
    <name evidence="1" type="ORF">HNQ51_001119</name>
</gene>
<dbReference type="Proteomes" id="UP000554837">
    <property type="component" value="Unassembled WGS sequence"/>
</dbReference>
<organism evidence="1 2">
    <name type="scientific">Inhella inkyongensis</name>
    <dbReference type="NCBI Taxonomy" id="392593"/>
    <lineage>
        <taxon>Bacteria</taxon>
        <taxon>Pseudomonadati</taxon>
        <taxon>Pseudomonadota</taxon>
        <taxon>Betaproteobacteria</taxon>
        <taxon>Burkholderiales</taxon>
        <taxon>Sphaerotilaceae</taxon>
        <taxon>Inhella</taxon>
    </lineage>
</organism>
<sequence length="331" mass="35964">MATSLPPAPGHGVADGAPLIGRYAGSPAQFDWRGLRAPWQHGPLWTRLHHKRWHYVGIASSELFIGLAIVDLGWTATAFAYLFDRAQGRLLGDWSQDALPGLQVQIADAPLHGARARFRGLGSRLQLEEARGQLQLAVDVRGLKVQATLDLPTAPPLLAIGPIDGGSVHGTVKTTAMKIKGWAEAGGRRFALDQALAALDASNGLLARHTAWRWASAHGKNIGLNLQQGYFGTQENALWLDGDLIPLGAAHFEFDPAHPMQPWRIHTADGLLDLQFTPEGLRAEDRNLLIAASHYVQPIGRFNGWVRAAPGAPQRTVADLLGVTEDHRSRW</sequence>
<reference evidence="1 2" key="1">
    <citation type="submission" date="2020-08" db="EMBL/GenBank/DDBJ databases">
        <title>Genomic Encyclopedia of Type Strains, Phase IV (KMG-IV): sequencing the most valuable type-strain genomes for metagenomic binning, comparative biology and taxonomic classification.</title>
        <authorList>
            <person name="Goeker M."/>
        </authorList>
    </citation>
    <scope>NUCLEOTIDE SEQUENCE [LARGE SCALE GENOMIC DNA]</scope>
    <source>
        <strain evidence="1 2">DSM 23958</strain>
    </source>
</reference>
<dbReference type="InterPro" id="IPR021243">
    <property type="entry name" value="DUF2804"/>
</dbReference>